<dbReference type="InterPro" id="IPR043149">
    <property type="entry name" value="TagF_N"/>
</dbReference>
<evidence type="ECO:0000256" key="5">
    <source>
        <dbReference type="ARBA" id="ARBA00022944"/>
    </source>
</evidence>
<dbReference type="SUPFAM" id="SSF53756">
    <property type="entry name" value="UDP-Glycosyltransferase/glycogen phosphorylase"/>
    <property type="match status" value="1"/>
</dbReference>
<proteinExistence type="inferred from homology"/>
<dbReference type="AlphaFoldDB" id="A0A1C7I555"/>
<keyword evidence="3" id="KW-1003">Cell membrane</keyword>
<organism evidence="7 8">
    <name type="scientific">Blautia pseudococcoides</name>
    <dbReference type="NCBI Taxonomy" id="1796616"/>
    <lineage>
        <taxon>Bacteria</taxon>
        <taxon>Bacillati</taxon>
        <taxon>Bacillota</taxon>
        <taxon>Clostridia</taxon>
        <taxon>Lachnospirales</taxon>
        <taxon>Lachnospiraceae</taxon>
        <taxon>Blautia</taxon>
    </lineage>
</organism>
<sequence length="421" mass="50101">MKNNIKTTLGYIKNKNHTLKKIYDTIAEVYFYYKYKLICLNNATDNRIIVFESFIGKHYACSPKAIYNYLINDSRFKDFTFVWAFRKNKLQEIKSDFTDSRTILVEYKSQKYFEYFAKGKYWITNWRIPPYMTKKQDQILIETWHGTPFKKIGIDLKIEGNVLTSQKKSHKMYINDAKRYDYFISPSAFCTSVFTSSFGLNQLHKEYILIETGYPRNDYLLNYEPKKAIEIKNKLGIPLDKKVILYAPTWRDNQYILGIGNIYDIEKNFLNFIEQISDDYIVILRLHYLISSKLDLKSFQGKIFDYSQMDDVNLLYIISDILITDYSSVFFDYANLHKPIIFYMYDLDEYQNTVRDFYINLNELPGPILKTQEELLIAVYNIDAIEKQYSTLYQKFCDKYNYLDDGHATERVVNTCINSNL</sequence>
<evidence type="ECO:0000313" key="7">
    <source>
        <dbReference type="EMBL" id="ANU74731.1"/>
    </source>
</evidence>
<gene>
    <name evidence="7" type="ORF">A4V09_02510</name>
</gene>
<evidence type="ECO:0000256" key="6">
    <source>
        <dbReference type="ARBA" id="ARBA00023136"/>
    </source>
</evidence>
<dbReference type="InterPro" id="IPR007554">
    <property type="entry name" value="Glycerophosphate_synth"/>
</dbReference>
<dbReference type="Pfam" id="PF04464">
    <property type="entry name" value="Glyphos_transf"/>
    <property type="match status" value="1"/>
</dbReference>
<dbReference type="GO" id="GO:0047355">
    <property type="term" value="F:CDP-glycerol glycerophosphotransferase activity"/>
    <property type="evidence" value="ECO:0007669"/>
    <property type="project" value="InterPro"/>
</dbReference>
<dbReference type="InterPro" id="IPR043148">
    <property type="entry name" value="TagF_C"/>
</dbReference>
<dbReference type="Gene3D" id="3.40.50.11820">
    <property type="match status" value="1"/>
</dbReference>
<evidence type="ECO:0000256" key="4">
    <source>
        <dbReference type="ARBA" id="ARBA00022679"/>
    </source>
</evidence>
<dbReference type="Gene3D" id="3.40.50.12580">
    <property type="match status" value="1"/>
</dbReference>
<dbReference type="PANTHER" id="PTHR37316">
    <property type="entry name" value="TEICHOIC ACID GLYCEROL-PHOSPHATE PRIMASE"/>
    <property type="match status" value="1"/>
</dbReference>
<dbReference type="RefSeq" id="WP_084043405.1">
    <property type="nucleotide sequence ID" value="NZ_CP015405.2"/>
</dbReference>
<comment type="subcellular location">
    <subcellularLocation>
        <location evidence="1">Cell membrane</location>
        <topology evidence="1">Peripheral membrane protein</topology>
    </subcellularLocation>
</comment>
<evidence type="ECO:0000313" key="8">
    <source>
        <dbReference type="Proteomes" id="UP000092574"/>
    </source>
</evidence>
<evidence type="ECO:0000256" key="2">
    <source>
        <dbReference type="ARBA" id="ARBA00010488"/>
    </source>
</evidence>
<dbReference type="Proteomes" id="UP000092574">
    <property type="component" value="Chromosome"/>
</dbReference>
<dbReference type="GO" id="GO:0019350">
    <property type="term" value="P:teichoic acid biosynthetic process"/>
    <property type="evidence" value="ECO:0007669"/>
    <property type="project" value="UniProtKB-KW"/>
</dbReference>
<keyword evidence="8" id="KW-1185">Reference proteome</keyword>
<comment type="similarity">
    <text evidence="2">Belongs to the CDP-glycerol glycerophosphotransferase family.</text>
</comment>
<keyword evidence="4" id="KW-0808">Transferase</keyword>
<keyword evidence="5" id="KW-0777">Teichoic acid biosynthesis</keyword>
<dbReference type="GO" id="GO:0005886">
    <property type="term" value="C:plasma membrane"/>
    <property type="evidence" value="ECO:0007669"/>
    <property type="project" value="UniProtKB-SubCell"/>
</dbReference>
<accession>A0A1C7I555</accession>
<dbReference type="STRING" id="1796616.A4V09_02510"/>
<evidence type="ECO:0008006" key="9">
    <source>
        <dbReference type="Google" id="ProtNLM"/>
    </source>
</evidence>
<dbReference type="OrthoDB" id="9807097at2"/>
<reference evidence="7" key="1">
    <citation type="submission" date="2017-04" db="EMBL/GenBank/DDBJ databases">
        <title>Complete Genome Sequences of Twelve Strains of a Stable Defined Moderately Diverse Mouse Microbiota 2 (sDMDMm2).</title>
        <authorList>
            <person name="Uchimura Y."/>
            <person name="Wyss M."/>
            <person name="Brugiroux S."/>
            <person name="Limenitakis J.P."/>
            <person name="Stecher B."/>
            <person name="McCoy K.D."/>
            <person name="Macpherson A.J."/>
        </authorList>
    </citation>
    <scope>NUCLEOTIDE SEQUENCE</scope>
    <source>
        <strain evidence="7">YL58</strain>
    </source>
</reference>
<evidence type="ECO:0000256" key="3">
    <source>
        <dbReference type="ARBA" id="ARBA00022475"/>
    </source>
</evidence>
<dbReference type="EMBL" id="CP015405">
    <property type="protein sequence ID" value="ANU74731.1"/>
    <property type="molecule type" value="Genomic_DNA"/>
</dbReference>
<dbReference type="KEGG" id="byl:A4V09_02510"/>
<dbReference type="PANTHER" id="PTHR37316:SF3">
    <property type="entry name" value="TEICHOIC ACID GLYCEROL-PHOSPHATE TRANSFERASE"/>
    <property type="match status" value="1"/>
</dbReference>
<evidence type="ECO:0000256" key="1">
    <source>
        <dbReference type="ARBA" id="ARBA00004202"/>
    </source>
</evidence>
<protein>
    <recommendedName>
        <fullName evidence="9">CDP-glycerol glycerophosphotransferase</fullName>
    </recommendedName>
</protein>
<name>A0A1C7I555_9FIRM</name>
<dbReference type="InterPro" id="IPR051612">
    <property type="entry name" value="Teichoic_Acid_Biosynth"/>
</dbReference>
<keyword evidence="6" id="KW-0472">Membrane</keyword>